<keyword evidence="13" id="KW-1185">Reference proteome</keyword>
<dbReference type="GO" id="GO:0000307">
    <property type="term" value="C:cyclin-dependent protein kinase holoenzyme complex"/>
    <property type="evidence" value="ECO:0007669"/>
    <property type="project" value="UniProtKB-ARBA"/>
</dbReference>
<dbReference type="PROSITE" id="PS00108">
    <property type="entry name" value="PROTEIN_KINASE_ST"/>
    <property type="match status" value="1"/>
</dbReference>
<evidence type="ECO:0000256" key="5">
    <source>
        <dbReference type="ARBA" id="ARBA00022741"/>
    </source>
</evidence>
<evidence type="ECO:0000256" key="1">
    <source>
        <dbReference type="ARBA" id="ARBA00004123"/>
    </source>
</evidence>
<dbReference type="SUPFAM" id="SSF56112">
    <property type="entry name" value="Protein kinase-like (PK-like)"/>
    <property type="match status" value="1"/>
</dbReference>
<evidence type="ECO:0000256" key="9">
    <source>
        <dbReference type="ARBA" id="ARBA00041018"/>
    </source>
</evidence>
<dbReference type="GO" id="GO:0005524">
    <property type="term" value="F:ATP binding"/>
    <property type="evidence" value="ECO:0007669"/>
    <property type="project" value="UniProtKB-KW"/>
</dbReference>
<proteinExistence type="inferred from homology"/>
<feature type="region of interest" description="Disordered" evidence="10">
    <location>
        <begin position="1"/>
        <end position="23"/>
    </location>
</feature>
<dbReference type="GO" id="GO:0004693">
    <property type="term" value="F:cyclin-dependent protein serine/threonine kinase activity"/>
    <property type="evidence" value="ECO:0007669"/>
    <property type="project" value="TreeGrafter"/>
</dbReference>
<keyword evidence="8" id="KW-0539">Nucleus</keyword>
<accession>A0A1E5RZD0</accession>
<feature type="region of interest" description="Disordered" evidence="10">
    <location>
        <begin position="598"/>
        <end position="635"/>
    </location>
</feature>
<dbReference type="GO" id="GO:0009891">
    <property type="term" value="P:positive regulation of biosynthetic process"/>
    <property type="evidence" value="ECO:0007669"/>
    <property type="project" value="UniProtKB-ARBA"/>
</dbReference>
<evidence type="ECO:0000259" key="11">
    <source>
        <dbReference type="PROSITE" id="PS50011"/>
    </source>
</evidence>
<dbReference type="OrthoDB" id="3971349at2759"/>
<dbReference type="InterPro" id="IPR000719">
    <property type="entry name" value="Prot_kinase_dom"/>
</dbReference>
<dbReference type="PROSITE" id="PS50011">
    <property type="entry name" value="PROTEIN_KINASE_DOM"/>
    <property type="match status" value="1"/>
</dbReference>
<dbReference type="PANTHER" id="PTHR24056:SF233">
    <property type="entry name" value="CYCLIN-DEPENDENT KINASE 9"/>
    <property type="match status" value="1"/>
</dbReference>
<feature type="domain" description="Protein kinase" evidence="11">
    <location>
        <begin position="77"/>
        <end position="415"/>
    </location>
</feature>
<keyword evidence="6 12" id="KW-0418">Kinase</keyword>
<dbReference type="GO" id="GO:0005634">
    <property type="term" value="C:nucleus"/>
    <property type="evidence" value="ECO:0007669"/>
    <property type="project" value="UniProtKB-SubCell"/>
</dbReference>
<comment type="caution">
    <text evidence="12">The sequence shown here is derived from an EMBL/GenBank/DDBJ whole genome shotgun (WGS) entry which is preliminary data.</text>
</comment>
<dbReference type="PANTHER" id="PTHR24056">
    <property type="entry name" value="CELL DIVISION PROTEIN KINASE"/>
    <property type="match status" value="1"/>
</dbReference>
<dbReference type="SMART" id="SM00220">
    <property type="entry name" value="S_TKc"/>
    <property type="match status" value="1"/>
</dbReference>
<evidence type="ECO:0000256" key="10">
    <source>
        <dbReference type="SAM" id="MobiDB-lite"/>
    </source>
</evidence>
<dbReference type="Pfam" id="PF00069">
    <property type="entry name" value="Pkinase"/>
    <property type="match status" value="1"/>
</dbReference>
<keyword evidence="5" id="KW-0547">Nucleotide-binding</keyword>
<dbReference type="Gene3D" id="3.30.200.20">
    <property type="entry name" value="Phosphorylase Kinase, domain 1"/>
    <property type="match status" value="2"/>
</dbReference>
<sequence length="635" mass="72732">MSTSPQSTSESKDVVSTTNNQSKKSPYSLFKVVKTNKDLARCPKTGYSMIDLSSKPTNMNDPHYHGLVTEIQDHYEPLVKHIMGKGSFGEVIKGINLQTNRLVAIKKLKIMKTDDIFPIVAQREIMILKKMCHHNVITLNDVIFDNFEKFAIKPKEQSAGSSTKSSNRNPFMTEAEMNSIGNPTNVAPDRFFYMVLPYMVSDLAGIIHNPYFELTIPKIKNILMQMLSGLDYIHKMKYFHRDIKTANILIDQNGILKIADFGLSRLYYGCPPNKKLPGGSGAGMKFTALVVTRWYRAPEIVLCDRFYTTAIDIWGVGCIFGEFFIKKPILQGKTDIEQGHLIFQMFGKPDNQSWPTLKYLKQFDAHYSNKQYLGNYKGIFGSFLDEKGLDLFQKMMTLDPYQRITASAALEHEWFTVEPCPVQNLQFERVMESHESDINNFDKLKEEMLSKAANGKKVDYNSSRHSEKPQSTSVGRFRDEADKFASKRARSAEDLNKTLQLLDDVQPLNNDRSNRYNRNQTRYGSGTRFEKPSRFQGNTETTMKSRFDNRQRFESDKQDRASTYTKVENVPETSNEEPGDEVTSFIKVYKKKKFEMATSQNDTTVNSKKDAQQADSKAKKKTNNSIKISIEDMYE</sequence>
<evidence type="ECO:0000256" key="6">
    <source>
        <dbReference type="ARBA" id="ARBA00022777"/>
    </source>
</evidence>
<evidence type="ECO:0000313" key="12">
    <source>
        <dbReference type="EMBL" id="OEJ92244.1"/>
    </source>
</evidence>
<feature type="region of interest" description="Disordered" evidence="10">
    <location>
        <begin position="454"/>
        <end position="478"/>
    </location>
</feature>
<organism evidence="12 13">
    <name type="scientific">Hanseniaspora opuntiae</name>
    <dbReference type="NCBI Taxonomy" id="211096"/>
    <lineage>
        <taxon>Eukaryota</taxon>
        <taxon>Fungi</taxon>
        <taxon>Dikarya</taxon>
        <taxon>Ascomycota</taxon>
        <taxon>Saccharomycotina</taxon>
        <taxon>Saccharomycetes</taxon>
        <taxon>Saccharomycodales</taxon>
        <taxon>Saccharomycodaceae</taxon>
        <taxon>Hanseniaspora</taxon>
    </lineage>
</organism>
<keyword evidence="4" id="KW-0808">Transferase</keyword>
<dbReference type="InterPro" id="IPR050108">
    <property type="entry name" value="CDK"/>
</dbReference>
<protein>
    <recommendedName>
        <fullName evidence="9">Serine/threonine-protein kinase BUR1</fullName>
    </recommendedName>
</protein>
<dbReference type="InterPro" id="IPR008271">
    <property type="entry name" value="Ser/Thr_kinase_AS"/>
</dbReference>
<feature type="compositionally biased region" description="Basic and acidic residues" evidence="10">
    <location>
        <begin position="456"/>
        <end position="468"/>
    </location>
</feature>
<comment type="subcellular location">
    <subcellularLocation>
        <location evidence="1">Nucleus</location>
    </subcellularLocation>
</comment>
<keyword evidence="7" id="KW-0067">ATP-binding</keyword>
<keyword evidence="3" id="KW-0723">Serine/threonine-protein kinase</keyword>
<dbReference type="Proteomes" id="UP000095605">
    <property type="component" value="Unassembled WGS sequence"/>
</dbReference>
<gene>
    <name evidence="12" type="ORF">AWRI3578_g102</name>
</gene>
<dbReference type="EMBL" id="LPNL01000001">
    <property type="protein sequence ID" value="OEJ92244.1"/>
    <property type="molecule type" value="Genomic_DNA"/>
</dbReference>
<dbReference type="Gene3D" id="1.10.510.10">
    <property type="entry name" value="Transferase(Phosphotransferase) domain 1"/>
    <property type="match status" value="1"/>
</dbReference>
<reference evidence="13" key="1">
    <citation type="journal article" date="2016" name="Genome Announc.">
        <title>Genome sequences of three species of Hanseniaspora isolated from spontaneous wine fermentations.</title>
        <authorList>
            <person name="Sternes P.R."/>
            <person name="Lee D."/>
            <person name="Kutyna D.R."/>
            <person name="Borneman A.R."/>
        </authorList>
    </citation>
    <scope>NUCLEOTIDE SEQUENCE [LARGE SCALE GENOMIC DNA]</scope>
    <source>
        <strain evidence="13">AWRI3578</strain>
    </source>
</reference>
<dbReference type="InterPro" id="IPR011009">
    <property type="entry name" value="Kinase-like_dom_sf"/>
</dbReference>
<evidence type="ECO:0000256" key="8">
    <source>
        <dbReference type="ARBA" id="ARBA00023242"/>
    </source>
</evidence>
<feature type="region of interest" description="Disordered" evidence="10">
    <location>
        <begin position="507"/>
        <end position="581"/>
    </location>
</feature>
<evidence type="ECO:0000313" key="13">
    <source>
        <dbReference type="Proteomes" id="UP000095605"/>
    </source>
</evidence>
<evidence type="ECO:0000256" key="7">
    <source>
        <dbReference type="ARBA" id="ARBA00022840"/>
    </source>
</evidence>
<evidence type="ECO:0000256" key="4">
    <source>
        <dbReference type="ARBA" id="ARBA00022679"/>
    </source>
</evidence>
<evidence type="ECO:0000256" key="3">
    <source>
        <dbReference type="ARBA" id="ARBA00022527"/>
    </source>
</evidence>
<feature type="compositionally biased region" description="Basic and acidic residues" evidence="10">
    <location>
        <begin position="543"/>
        <end position="560"/>
    </location>
</feature>
<dbReference type="AlphaFoldDB" id="A0A1E5RZD0"/>
<evidence type="ECO:0000256" key="2">
    <source>
        <dbReference type="ARBA" id="ARBA00006485"/>
    </source>
</evidence>
<comment type="similarity">
    <text evidence="2">Belongs to the protein kinase superfamily. CMGC Ser/Thr protein kinase family. CDC2/CDKX subfamily.</text>
</comment>
<feature type="compositionally biased region" description="Polar residues" evidence="10">
    <location>
        <begin position="507"/>
        <end position="524"/>
    </location>
</feature>
<dbReference type="FunFam" id="1.10.510.10:FF:000624">
    <property type="entry name" value="Mitogen-activated protein kinase"/>
    <property type="match status" value="1"/>
</dbReference>
<name>A0A1E5RZD0_9ASCO</name>